<feature type="compositionally biased region" description="Basic and acidic residues" evidence="6">
    <location>
        <begin position="96"/>
        <end position="115"/>
    </location>
</feature>
<evidence type="ECO:0000259" key="7">
    <source>
        <dbReference type="PROSITE" id="PS51898"/>
    </source>
</evidence>
<evidence type="ECO:0000256" key="1">
    <source>
        <dbReference type="ARBA" id="ARBA00008857"/>
    </source>
</evidence>
<dbReference type="Gene3D" id="3.30.160.390">
    <property type="entry name" value="Integrase, DNA-binding domain"/>
    <property type="match status" value="1"/>
</dbReference>
<dbReference type="InterPro" id="IPR013762">
    <property type="entry name" value="Integrase-like_cat_sf"/>
</dbReference>
<sequence length="444" mass="50811">MMVFPSSICRYHQFTKMSTDMAINVLSPKQIENAKPKTNDYKLTDGGSLYLLVRKTGGKYWRMNYRFDGKQVTLALGVYPDVSLATARKRRDEARQLLADGRDPREAKKPKKEDPISPTFESVAREWHSGTMGHPEWKEITRKKILREMENHLFPAIGSKPIDTLKTRDLMPMLVEMTEKGIGATTSRVKTTMTSIFRYAVQRGIVDYNPAHDLKGAITAPKVRHRPALPLERLPELLAKTRSYTGRPLTRLAVLFSLHTFVRSSELRHARWEEIDIENGLWTIPGQREEIAGVKFSDRGAKMGAAHYVPLSSQAIGVLEDIRKISGEYLLVFPGDSNPYKPMSENTVNKALRTMGYDTQTDVCLHGFRAMACSALTESGLWSRDAVERQMSHQERNEVRAAYVHLAQHMQERRRMMQWWSNYLELNKDEFHAPYDLSGINIIN</sequence>
<dbReference type="Gene3D" id="1.10.443.10">
    <property type="entry name" value="Intergrase catalytic core"/>
    <property type="match status" value="1"/>
</dbReference>
<dbReference type="PROSITE" id="PS51900">
    <property type="entry name" value="CB"/>
    <property type="match status" value="1"/>
</dbReference>
<dbReference type="Pfam" id="PF00589">
    <property type="entry name" value="Phage_integrase"/>
    <property type="match status" value="1"/>
</dbReference>
<dbReference type="EMBL" id="CU928158">
    <property type="protein sequence ID" value="CAQ88352.1"/>
    <property type="molecule type" value="Genomic_DNA"/>
</dbReference>
<evidence type="ECO:0000313" key="10">
    <source>
        <dbReference type="Proteomes" id="UP000000745"/>
    </source>
</evidence>
<dbReference type="InterPro" id="IPR038488">
    <property type="entry name" value="Integrase_DNA-bd_sf"/>
</dbReference>
<evidence type="ECO:0000256" key="2">
    <source>
        <dbReference type="ARBA" id="ARBA00022908"/>
    </source>
</evidence>
<dbReference type="PANTHER" id="PTHR30629">
    <property type="entry name" value="PROPHAGE INTEGRASE"/>
    <property type="match status" value="1"/>
</dbReference>
<dbReference type="InterPro" id="IPR053876">
    <property type="entry name" value="Phage_int_M"/>
</dbReference>
<evidence type="ECO:0000259" key="8">
    <source>
        <dbReference type="PROSITE" id="PS51900"/>
    </source>
</evidence>
<organism evidence="9 10">
    <name type="scientific">Escherichia fergusonii (strain ATCC 35469 / DSM 13698 / CCUG 18766 / IAM 14443 / JCM 21226 / LMG 7866 / NBRC 102419 / NCTC 12128 / CDC 0568-73)</name>
    <dbReference type="NCBI Taxonomy" id="585054"/>
    <lineage>
        <taxon>Bacteria</taxon>
        <taxon>Pseudomonadati</taxon>
        <taxon>Pseudomonadota</taxon>
        <taxon>Gammaproteobacteria</taxon>
        <taxon>Enterobacterales</taxon>
        <taxon>Enterobacteriaceae</taxon>
        <taxon>Escherichia</taxon>
    </lineage>
</organism>
<dbReference type="GO" id="GO:0015074">
    <property type="term" value="P:DNA integration"/>
    <property type="evidence" value="ECO:0007669"/>
    <property type="project" value="UniProtKB-KW"/>
</dbReference>
<keyword evidence="10" id="KW-1185">Reference proteome</keyword>
<dbReference type="InterPro" id="IPR011010">
    <property type="entry name" value="DNA_brk_join_enz"/>
</dbReference>
<reference evidence="10" key="1">
    <citation type="journal article" date="2009" name="PLoS Genet.">
        <title>Organised genome dynamics in the Escherichia coli species results in highly diverse adaptive paths.</title>
        <authorList>
            <person name="Touchon M."/>
            <person name="Hoede C."/>
            <person name="Tenaillon O."/>
            <person name="Barbe V."/>
            <person name="Baeriswyl S."/>
            <person name="Bidet P."/>
            <person name="Bingen E."/>
            <person name="Bonacorsi S."/>
            <person name="Bouchier C."/>
            <person name="Bouvet O."/>
            <person name="Calteau A."/>
            <person name="Chiapello H."/>
            <person name="Clermont O."/>
            <person name="Cruveiller S."/>
            <person name="Danchin A."/>
            <person name="Diard M."/>
            <person name="Dossat C."/>
            <person name="Karoui M.E."/>
            <person name="Frapy E."/>
            <person name="Garry L."/>
            <person name="Ghigo J.M."/>
            <person name="Gilles A.M."/>
            <person name="Johnson J."/>
            <person name="Le Bouguenec C."/>
            <person name="Lescat M."/>
            <person name="Mangenot S."/>
            <person name="Martinez-Jehanne V."/>
            <person name="Matic I."/>
            <person name="Nassif X."/>
            <person name="Oztas S."/>
            <person name="Petit M.A."/>
            <person name="Pichon C."/>
            <person name="Rouy Z."/>
            <person name="Ruf C.S."/>
            <person name="Schneider D."/>
            <person name="Tourret J."/>
            <person name="Vacherie B."/>
            <person name="Vallenet D."/>
            <person name="Medigue C."/>
            <person name="Rocha E.P.C."/>
            <person name="Denamur E."/>
        </authorList>
    </citation>
    <scope>NUCLEOTIDE SEQUENCE [LARGE SCALE GENOMIC DNA]</scope>
    <source>
        <strain evidence="10">ATCC 35469 / DSM 13698 / BCRC 15582 / CCUG 18766 / IAM 14443 / JCM 21226 / LMG 7866 / NBRC 102419 / NCTC 12128 / CDC 0568-73</strain>
    </source>
</reference>
<evidence type="ECO:0000256" key="3">
    <source>
        <dbReference type="ARBA" id="ARBA00023125"/>
    </source>
</evidence>
<dbReference type="AlphaFoldDB" id="B7LLC4"/>
<dbReference type="InterPro" id="IPR025166">
    <property type="entry name" value="Integrase_DNA_bind_dom"/>
</dbReference>
<name>B7LLC4_ESCF3</name>
<feature type="domain" description="Core-binding (CB)" evidence="8">
    <location>
        <begin position="118"/>
        <end position="201"/>
    </location>
</feature>
<accession>B7LLC4</accession>
<dbReference type="GO" id="GO:0003677">
    <property type="term" value="F:DNA binding"/>
    <property type="evidence" value="ECO:0007669"/>
    <property type="project" value="UniProtKB-UniRule"/>
</dbReference>
<dbReference type="Gene3D" id="1.10.150.130">
    <property type="match status" value="1"/>
</dbReference>
<protein>
    <submittedName>
        <fullName evidence="9">Phage integrase</fullName>
    </submittedName>
</protein>
<comment type="similarity">
    <text evidence="1">Belongs to the 'phage' integrase family.</text>
</comment>
<dbReference type="InterPro" id="IPR010998">
    <property type="entry name" value="Integrase_recombinase_N"/>
</dbReference>
<dbReference type="Proteomes" id="UP000000745">
    <property type="component" value="Chromosome"/>
</dbReference>
<feature type="region of interest" description="Disordered" evidence="6">
    <location>
        <begin position="96"/>
        <end position="128"/>
    </location>
</feature>
<keyword evidence="4" id="KW-0233">DNA recombination</keyword>
<evidence type="ECO:0000256" key="6">
    <source>
        <dbReference type="SAM" id="MobiDB-lite"/>
    </source>
</evidence>
<proteinExistence type="inferred from homology"/>
<dbReference type="HOGENOM" id="CLU_027562_0_1_6"/>
<dbReference type="SUPFAM" id="SSF56349">
    <property type="entry name" value="DNA breaking-rejoining enzymes"/>
    <property type="match status" value="1"/>
</dbReference>
<dbReference type="PANTHER" id="PTHR30629:SF9">
    <property type="entry name" value="PROTEIN INTB-RELATED"/>
    <property type="match status" value="1"/>
</dbReference>
<dbReference type="PROSITE" id="PS51898">
    <property type="entry name" value="TYR_RECOMBINASE"/>
    <property type="match status" value="1"/>
</dbReference>
<dbReference type="InterPro" id="IPR050808">
    <property type="entry name" value="Phage_Integrase"/>
</dbReference>
<evidence type="ECO:0000256" key="5">
    <source>
        <dbReference type="PROSITE-ProRule" id="PRU01248"/>
    </source>
</evidence>
<dbReference type="GO" id="GO:0006310">
    <property type="term" value="P:DNA recombination"/>
    <property type="evidence" value="ECO:0007669"/>
    <property type="project" value="UniProtKB-KW"/>
</dbReference>
<dbReference type="InterPro" id="IPR044068">
    <property type="entry name" value="CB"/>
</dbReference>
<feature type="domain" description="Tyr recombinase" evidence="7">
    <location>
        <begin position="224"/>
        <end position="418"/>
    </location>
</feature>
<dbReference type="InterPro" id="IPR002104">
    <property type="entry name" value="Integrase_catalytic"/>
</dbReference>
<evidence type="ECO:0000313" key="9">
    <source>
        <dbReference type="EMBL" id="CAQ88352.1"/>
    </source>
</evidence>
<keyword evidence="2" id="KW-0229">DNA integration</keyword>
<dbReference type="Pfam" id="PF22022">
    <property type="entry name" value="Phage_int_M"/>
    <property type="match status" value="1"/>
</dbReference>
<dbReference type="CDD" id="cd00801">
    <property type="entry name" value="INT_P4_C"/>
    <property type="match status" value="1"/>
</dbReference>
<keyword evidence="3 5" id="KW-0238">DNA-binding</keyword>
<evidence type="ECO:0000256" key="4">
    <source>
        <dbReference type="ARBA" id="ARBA00023172"/>
    </source>
</evidence>
<gene>
    <name evidence="9" type="primary">int</name>
    <name evidence="9" type="ordered locus">EFER_0816</name>
</gene>
<dbReference type="Pfam" id="PF13356">
    <property type="entry name" value="Arm-DNA-bind_3"/>
    <property type="match status" value="1"/>
</dbReference>
<dbReference type="KEGG" id="efe:EFER_0816"/>